<reference evidence="2" key="1">
    <citation type="journal article" date="2015" name="Nat. Plants">
        <title>Genome expansion of Arabis alpina linked with retrotransposition and reduced symmetric DNA methylation.</title>
        <authorList>
            <person name="Willing E.M."/>
            <person name="Rawat V."/>
            <person name="Mandakova T."/>
            <person name="Maumus F."/>
            <person name="James G.V."/>
            <person name="Nordstroem K.J."/>
            <person name="Becker C."/>
            <person name="Warthmann N."/>
            <person name="Chica C."/>
            <person name="Szarzynska B."/>
            <person name="Zytnicki M."/>
            <person name="Albani M.C."/>
            <person name="Kiefer C."/>
            <person name="Bergonzi S."/>
            <person name="Castaings L."/>
            <person name="Mateos J.L."/>
            <person name="Berns M.C."/>
            <person name="Bujdoso N."/>
            <person name="Piofczyk T."/>
            <person name="de Lorenzo L."/>
            <person name="Barrero-Sicilia C."/>
            <person name="Mateos I."/>
            <person name="Piednoel M."/>
            <person name="Hagmann J."/>
            <person name="Chen-Min-Tao R."/>
            <person name="Iglesias-Fernandez R."/>
            <person name="Schuster S.C."/>
            <person name="Alonso-Blanco C."/>
            <person name="Roudier F."/>
            <person name="Carbonero P."/>
            <person name="Paz-Ares J."/>
            <person name="Davis S.J."/>
            <person name="Pecinka A."/>
            <person name="Quesneville H."/>
            <person name="Colot V."/>
            <person name="Lysak M.A."/>
            <person name="Weigel D."/>
            <person name="Coupland G."/>
            <person name="Schneeberger K."/>
        </authorList>
    </citation>
    <scope>NUCLEOTIDE SEQUENCE [LARGE SCALE GENOMIC DNA]</scope>
    <source>
        <strain evidence="2">cv. Pajares</strain>
    </source>
</reference>
<gene>
    <name evidence="1" type="ORF">AALP_AAs64898U000200</name>
</gene>
<dbReference type="AlphaFoldDB" id="A0A087G299"/>
<accession>A0A087G299</accession>
<dbReference type="EMBL" id="KL973245">
    <property type="protein sequence ID" value="KFK24001.1"/>
    <property type="molecule type" value="Genomic_DNA"/>
</dbReference>
<evidence type="ECO:0000313" key="2">
    <source>
        <dbReference type="Proteomes" id="UP000029120"/>
    </source>
</evidence>
<keyword evidence="2" id="KW-1185">Reference proteome</keyword>
<evidence type="ECO:0000313" key="1">
    <source>
        <dbReference type="EMBL" id="KFK24001.1"/>
    </source>
</evidence>
<dbReference type="Gramene" id="KFK24001">
    <property type="protein sequence ID" value="KFK24001"/>
    <property type="gene ID" value="AALP_AAs64898U000200"/>
</dbReference>
<organism evidence="1 2">
    <name type="scientific">Arabis alpina</name>
    <name type="common">Alpine rock-cress</name>
    <dbReference type="NCBI Taxonomy" id="50452"/>
    <lineage>
        <taxon>Eukaryota</taxon>
        <taxon>Viridiplantae</taxon>
        <taxon>Streptophyta</taxon>
        <taxon>Embryophyta</taxon>
        <taxon>Tracheophyta</taxon>
        <taxon>Spermatophyta</taxon>
        <taxon>Magnoliopsida</taxon>
        <taxon>eudicotyledons</taxon>
        <taxon>Gunneridae</taxon>
        <taxon>Pentapetalae</taxon>
        <taxon>rosids</taxon>
        <taxon>malvids</taxon>
        <taxon>Brassicales</taxon>
        <taxon>Brassicaceae</taxon>
        <taxon>Arabideae</taxon>
        <taxon>Arabis</taxon>
    </lineage>
</organism>
<sequence>MASNQKNLLVSKQTRTRPFGSDSERKLALIQFFYLISFEVKHSKLF</sequence>
<name>A0A087G299_ARAAL</name>
<dbReference type="Proteomes" id="UP000029120">
    <property type="component" value="Unassembled WGS sequence"/>
</dbReference>
<protein>
    <submittedName>
        <fullName evidence="1">Uncharacterized protein</fullName>
    </submittedName>
</protein>
<proteinExistence type="predicted"/>